<keyword evidence="9" id="KW-1185">Reference proteome</keyword>
<dbReference type="InterPro" id="IPR011766">
    <property type="entry name" value="TPP_enzyme_TPP-bd"/>
</dbReference>
<protein>
    <submittedName>
        <fullName evidence="8">Acetolactate synthase I/II/III large subunit</fullName>
    </submittedName>
</protein>
<dbReference type="InterPro" id="IPR029035">
    <property type="entry name" value="DHS-like_NAD/FAD-binding_dom"/>
</dbReference>
<dbReference type="GO" id="GO:0005948">
    <property type="term" value="C:acetolactate synthase complex"/>
    <property type="evidence" value="ECO:0007669"/>
    <property type="project" value="TreeGrafter"/>
</dbReference>
<dbReference type="Gene3D" id="3.40.50.970">
    <property type="match status" value="2"/>
</dbReference>
<evidence type="ECO:0000313" key="9">
    <source>
        <dbReference type="Proteomes" id="UP000636264"/>
    </source>
</evidence>
<dbReference type="CDD" id="cd00568">
    <property type="entry name" value="TPP_enzymes"/>
    <property type="match status" value="1"/>
</dbReference>
<evidence type="ECO:0000256" key="1">
    <source>
        <dbReference type="ARBA" id="ARBA00001964"/>
    </source>
</evidence>
<evidence type="ECO:0000313" key="8">
    <source>
        <dbReference type="EMBL" id="GGA67405.1"/>
    </source>
</evidence>
<feature type="domain" description="Thiamine pyrophosphate enzyme central" evidence="5">
    <location>
        <begin position="192"/>
        <end position="325"/>
    </location>
</feature>
<gene>
    <name evidence="8" type="primary">ilvB</name>
    <name evidence="8" type="ORF">GCM10011385_21630</name>
</gene>
<name>A0A916RSJ1_9HYPH</name>
<dbReference type="GO" id="GO:0030976">
    <property type="term" value="F:thiamine pyrophosphate binding"/>
    <property type="evidence" value="ECO:0007669"/>
    <property type="project" value="InterPro"/>
</dbReference>
<dbReference type="InterPro" id="IPR029061">
    <property type="entry name" value="THDP-binding"/>
</dbReference>
<comment type="similarity">
    <text evidence="2 4">Belongs to the TPP enzyme family.</text>
</comment>
<dbReference type="InterPro" id="IPR012001">
    <property type="entry name" value="Thiamin_PyroP_enz_TPP-bd_dom"/>
</dbReference>
<evidence type="ECO:0000259" key="5">
    <source>
        <dbReference type="Pfam" id="PF00205"/>
    </source>
</evidence>
<proteinExistence type="inferred from homology"/>
<sequence>MSEQRVFEAVAEAFYAEGVRTVFSLTGDGNMHWEAALAAYPDVKSVHARHEHCAVAMATAYALSTGKVGVASVTCGPGLTQIMTALTTAATARVPMVIFAGEDPINAPWYNQRIDQVPLVLGTGALYVTGRSVALARHSVQQAFALAYERRLPVVLGIPLDLQQHVAPAGQYVPSQQVLPTPRPRQPHPDEIASAVTQIKAAKRIILVGGRGAQSPDARSAAARFAELANAGLSATLPVRGLYNGNKRYLGICGGYIHDAAREAFGEADLVIAVGASLTRFTSDMNNLFAPSKVLAINTNPAIQQGQIPASSFVVADSALALNAICDALEKEGVTTDASWDVEGYAARVHSEPVDAKTEFDIASGFDPREVMAVIDRHVPKDWTHVSSSGHCAYFAAHLYGRDSDDFLAIREFGAIGNGLSYAIGRWAAQPDKPLMLTDGDGGFLMHMQELETVVRLGAKMLIVILNDGAYGSEIHKLRADGLPDSGAVFGQGNLAGIARGFGLIGHTITDLDQIPELLAEFEASDRTAVWDIPISQEVVAPTMRNAIRRKAGTSK</sequence>
<dbReference type="GO" id="GO:0003984">
    <property type="term" value="F:acetolactate synthase activity"/>
    <property type="evidence" value="ECO:0007669"/>
    <property type="project" value="TreeGrafter"/>
</dbReference>
<dbReference type="Pfam" id="PF02775">
    <property type="entry name" value="TPP_enzyme_C"/>
    <property type="match status" value="1"/>
</dbReference>
<dbReference type="Pfam" id="PF00205">
    <property type="entry name" value="TPP_enzyme_M"/>
    <property type="match status" value="1"/>
</dbReference>
<keyword evidence="3 4" id="KW-0786">Thiamine pyrophosphate</keyword>
<feature type="domain" description="Thiamine pyrophosphate enzyme TPP-binding" evidence="6">
    <location>
        <begin position="390"/>
        <end position="532"/>
    </location>
</feature>
<dbReference type="EMBL" id="BMIF01000006">
    <property type="protein sequence ID" value="GGA67405.1"/>
    <property type="molecule type" value="Genomic_DNA"/>
</dbReference>
<organism evidence="8 9">
    <name type="scientific">Nitratireductor aestuarii</name>
    <dbReference type="NCBI Taxonomy" id="1735103"/>
    <lineage>
        <taxon>Bacteria</taxon>
        <taxon>Pseudomonadati</taxon>
        <taxon>Pseudomonadota</taxon>
        <taxon>Alphaproteobacteria</taxon>
        <taxon>Hyphomicrobiales</taxon>
        <taxon>Phyllobacteriaceae</taxon>
        <taxon>Nitratireductor</taxon>
    </lineage>
</organism>
<comment type="cofactor">
    <cofactor evidence="1">
        <name>thiamine diphosphate</name>
        <dbReference type="ChEBI" id="CHEBI:58937"/>
    </cofactor>
</comment>
<dbReference type="SUPFAM" id="SSF52467">
    <property type="entry name" value="DHS-like NAD/FAD-binding domain"/>
    <property type="match status" value="1"/>
</dbReference>
<dbReference type="SUPFAM" id="SSF52518">
    <property type="entry name" value="Thiamin diphosphate-binding fold (THDP-binding)"/>
    <property type="match status" value="2"/>
</dbReference>
<dbReference type="RefSeq" id="WP_244630324.1">
    <property type="nucleotide sequence ID" value="NZ_BMIF01000006.1"/>
</dbReference>
<dbReference type="InterPro" id="IPR012000">
    <property type="entry name" value="Thiamin_PyroP_enz_cen_dom"/>
</dbReference>
<dbReference type="Gene3D" id="3.40.50.1220">
    <property type="entry name" value="TPP-binding domain"/>
    <property type="match status" value="1"/>
</dbReference>
<dbReference type="Pfam" id="PF02776">
    <property type="entry name" value="TPP_enzyme_N"/>
    <property type="match status" value="1"/>
</dbReference>
<dbReference type="GO" id="GO:0009099">
    <property type="term" value="P:L-valine biosynthetic process"/>
    <property type="evidence" value="ECO:0007669"/>
    <property type="project" value="TreeGrafter"/>
</dbReference>
<dbReference type="InterPro" id="IPR045229">
    <property type="entry name" value="TPP_enz"/>
</dbReference>
<evidence type="ECO:0000256" key="4">
    <source>
        <dbReference type="RuleBase" id="RU362132"/>
    </source>
</evidence>
<dbReference type="CDD" id="cd07035">
    <property type="entry name" value="TPP_PYR_POX_like"/>
    <property type="match status" value="1"/>
</dbReference>
<evidence type="ECO:0000259" key="6">
    <source>
        <dbReference type="Pfam" id="PF02775"/>
    </source>
</evidence>
<comment type="caution">
    <text evidence="8">The sequence shown here is derived from an EMBL/GenBank/DDBJ whole genome shotgun (WGS) entry which is preliminary data.</text>
</comment>
<dbReference type="AlphaFoldDB" id="A0A916RSJ1"/>
<evidence type="ECO:0000259" key="7">
    <source>
        <dbReference type="Pfam" id="PF02776"/>
    </source>
</evidence>
<reference evidence="8" key="1">
    <citation type="journal article" date="2014" name="Int. J. Syst. Evol. Microbiol.">
        <title>Complete genome sequence of Corynebacterium casei LMG S-19264T (=DSM 44701T), isolated from a smear-ripened cheese.</title>
        <authorList>
            <consortium name="US DOE Joint Genome Institute (JGI-PGF)"/>
            <person name="Walter F."/>
            <person name="Albersmeier A."/>
            <person name="Kalinowski J."/>
            <person name="Ruckert C."/>
        </authorList>
    </citation>
    <scope>NUCLEOTIDE SEQUENCE</scope>
    <source>
        <strain evidence="8">CGMCC 1.15320</strain>
    </source>
</reference>
<accession>A0A916RSJ1</accession>
<dbReference type="GO" id="GO:0009097">
    <property type="term" value="P:isoleucine biosynthetic process"/>
    <property type="evidence" value="ECO:0007669"/>
    <property type="project" value="TreeGrafter"/>
</dbReference>
<dbReference type="PANTHER" id="PTHR18968">
    <property type="entry name" value="THIAMINE PYROPHOSPHATE ENZYMES"/>
    <property type="match status" value="1"/>
</dbReference>
<reference evidence="8" key="2">
    <citation type="submission" date="2020-09" db="EMBL/GenBank/DDBJ databases">
        <authorList>
            <person name="Sun Q."/>
            <person name="Zhou Y."/>
        </authorList>
    </citation>
    <scope>NUCLEOTIDE SEQUENCE</scope>
    <source>
        <strain evidence="8">CGMCC 1.15320</strain>
    </source>
</reference>
<dbReference type="GO" id="GO:0050660">
    <property type="term" value="F:flavin adenine dinucleotide binding"/>
    <property type="evidence" value="ECO:0007669"/>
    <property type="project" value="TreeGrafter"/>
</dbReference>
<dbReference type="GO" id="GO:0000287">
    <property type="term" value="F:magnesium ion binding"/>
    <property type="evidence" value="ECO:0007669"/>
    <property type="project" value="InterPro"/>
</dbReference>
<evidence type="ECO:0000256" key="3">
    <source>
        <dbReference type="ARBA" id="ARBA00023052"/>
    </source>
</evidence>
<evidence type="ECO:0000256" key="2">
    <source>
        <dbReference type="ARBA" id="ARBA00007812"/>
    </source>
</evidence>
<dbReference type="Proteomes" id="UP000636264">
    <property type="component" value="Unassembled WGS sequence"/>
</dbReference>
<feature type="domain" description="Thiamine pyrophosphate enzyme N-terminal TPP-binding" evidence="7">
    <location>
        <begin position="5"/>
        <end position="106"/>
    </location>
</feature>
<dbReference type="PANTHER" id="PTHR18968:SF166">
    <property type="entry name" value="2-HYDROXYACYL-COA LYASE 2"/>
    <property type="match status" value="1"/>
</dbReference>